<dbReference type="SUPFAM" id="SSF57829">
    <property type="entry name" value="Zn-binding ribosomal proteins"/>
    <property type="match status" value="1"/>
</dbReference>
<feature type="binding site" evidence="6">
    <location>
        <position position="47"/>
    </location>
    <ligand>
        <name>Zn(2+)</name>
        <dbReference type="ChEBI" id="CHEBI:29105"/>
    </ligand>
</feature>
<gene>
    <name evidence="6" type="primary">rps27ae</name>
    <name evidence="9" type="ORF">NAS2_0375</name>
</gene>
<feature type="binding site" evidence="6">
    <location>
        <position position="26"/>
    </location>
    <ligand>
        <name>Zn(2+)</name>
        <dbReference type="ChEBI" id="CHEBI:29105"/>
    </ligand>
</feature>
<proteinExistence type="inferred from homology"/>
<dbReference type="HAMAP" id="MF_00777">
    <property type="entry name" value="Ribosomal_eS31"/>
    <property type="match status" value="1"/>
</dbReference>
<dbReference type="InterPro" id="IPR022845">
    <property type="entry name" value="Ribosomal_eS31_arc"/>
</dbReference>
<dbReference type="InterPro" id="IPR011332">
    <property type="entry name" value="Ribosomal_zn-bd"/>
</dbReference>
<keyword evidence="10" id="KW-1185">Reference proteome</keyword>
<evidence type="ECO:0000256" key="3">
    <source>
        <dbReference type="ARBA" id="ARBA00022833"/>
    </source>
</evidence>
<name>A0A4P2VB69_9ARCH</name>
<feature type="domain" description="Small ribosomal subunit protein eS31" evidence="8">
    <location>
        <begin position="8"/>
        <end position="50"/>
    </location>
</feature>
<sequence>MKGKGVQVWKYYKVEGGTLTRLRRECPRCGPGVFMAQHADRLYCGRCGHTMWLSSSSGSKSSGQRGTGRGRRQ</sequence>
<dbReference type="Pfam" id="PF01599">
    <property type="entry name" value="Ribosomal_S27"/>
    <property type="match status" value="1"/>
</dbReference>
<keyword evidence="3 6" id="KW-0862">Zinc</keyword>
<evidence type="ECO:0000313" key="10">
    <source>
        <dbReference type="Proteomes" id="UP000509448"/>
    </source>
</evidence>
<comment type="similarity">
    <text evidence="6">Belongs to the eukaryotic ribosomal protein eS31 family.</text>
</comment>
<evidence type="ECO:0000256" key="5">
    <source>
        <dbReference type="ARBA" id="ARBA00023274"/>
    </source>
</evidence>
<dbReference type="GO" id="GO:1990904">
    <property type="term" value="C:ribonucleoprotein complex"/>
    <property type="evidence" value="ECO:0007669"/>
    <property type="project" value="UniProtKB-KW"/>
</dbReference>
<evidence type="ECO:0000313" key="9">
    <source>
        <dbReference type="EMBL" id="BBE41766.1"/>
    </source>
</evidence>
<feature type="compositionally biased region" description="Low complexity" evidence="7">
    <location>
        <begin position="54"/>
        <end position="64"/>
    </location>
</feature>
<dbReference type="EMBL" id="AP018732">
    <property type="protein sequence ID" value="BBE41766.1"/>
    <property type="molecule type" value="Genomic_DNA"/>
</dbReference>
<keyword evidence="1 6" id="KW-0479">Metal-binding</keyword>
<keyword evidence="4 6" id="KW-0689">Ribosomal protein</keyword>
<evidence type="ECO:0000256" key="2">
    <source>
        <dbReference type="ARBA" id="ARBA00022771"/>
    </source>
</evidence>
<dbReference type="GO" id="GO:0003735">
    <property type="term" value="F:structural constituent of ribosome"/>
    <property type="evidence" value="ECO:0007669"/>
    <property type="project" value="InterPro"/>
</dbReference>
<evidence type="ECO:0000259" key="8">
    <source>
        <dbReference type="SMART" id="SM01402"/>
    </source>
</evidence>
<evidence type="ECO:0000256" key="1">
    <source>
        <dbReference type="ARBA" id="ARBA00022723"/>
    </source>
</evidence>
<dbReference type="Proteomes" id="UP000509448">
    <property type="component" value="Chromosome"/>
</dbReference>
<dbReference type="KEGG" id="ccai:NAS2_0375"/>
<reference evidence="9 10" key="1">
    <citation type="journal article" date="2019" name="ISME J.">
        <title>Isolation and characterization of a thermophilic sulfur- and iron-reducing thaumarchaeote from a terrestrial acidic hot spring.</title>
        <authorList>
            <person name="Kato S."/>
            <person name="Itoh T."/>
            <person name="Yuki M."/>
            <person name="Nagamori M."/>
            <person name="Ohnishi M."/>
            <person name="Uematsu K."/>
            <person name="Suzuki K."/>
            <person name="Takashina T."/>
            <person name="Ohkuma M."/>
        </authorList>
    </citation>
    <scope>NUCLEOTIDE SEQUENCE [LARGE SCALE GENOMIC DNA]</scope>
    <source>
        <strain evidence="9 10">NAS-02</strain>
    </source>
</reference>
<organism evidence="9 10">
    <name type="scientific">Conexivisphaera calida</name>
    <dbReference type="NCBI Taxonomy" id="1874277"/>
    <lineage>
        <taxon>Archaea</taxon>
        <taxon>Nitrososphaerota</taxon>
        <taxon>Conexivisphaeria</taxon>
        <taxon>Conexivisphaerales</taxon>
        <taxon>Conexivisphaeraceae</taxon>
        <taxon>Conexivisphaera</taxon>
    </lineage>
</organism>
<dbReference type="GO" id="GO:0006412">
    <property type="term" value="P:translation"/>
    <property type="evidence" value="ECO:0007669"/>
    <property type="project" value="UniProtKB-UniRule"/>
</dbReference>
<comment type="subunit">
    <text evidence="6">Part of the 30S ribosomal subunit.</text>
</comment>
<feature type="binding site" evidence="6">
    <location>
        <position position="44"/>
    </location>
    <ligand>
        <name>Zn(2+)</name>
        <dbReference type="ChEBI" id="CHEBI:29105"/>
    </ligand>
</feature>
<dbReference type="NCBIfam" id="NF001669">
    <property type="entry name" value="PRK00432.1"/>
    <property type="match status" value="1"/>
</dbReference>
<evidence type="ECO:0000256" key="4">
    <source>
        <dbReference type="ARBA" id="ARBA00022980"/>
    </source>
</evidence>
<comment type="caution">
    <text evidence="6">Lacks conserved residue(s) required for the propagation of feature annotation.</text>
</comment>
<dbReference type="Gene3D" id="6.20.50.180">
    <property type="match status" value="1"/>
</dbReference>
<dbReference type="AlphaFoldDB" id="A0A4P2VB69"/>
<dbReference type="RefSeq" id="WP_232085568.1">
    <property type="nucleotide sequence ID" value="NZ_AP018732.1"/>
</dbReference>
<dbReference type="SMART" id="SM01402">
    <property type="entry name" value="Ribosomal_S27"/>
    <property type="match status" value="1"/>
</dbReference>
<accession>A0A4P2VB69</accession>
<dbReference type="GO" id="GO:0008270">
    <property type="term" value="F:zinc ion binding"/>
    <property type="evidence" value="ECO:0007669"/>
    <property type="project" value="UniProtKB-UniRule"/>
</dbReference>
<evidence type="ECO:0000256" key="6">
    <source>
        <dbReference type="HAMAP-Rule" id="MF_00777"/>
    </source>
</evidence>
<evidence type="ECO:0000256" key="7">
    <source>
        <dbReference type="SAM" id="MobiDB-lite"/>
    </source>
</evidence>
<keyword evidence="2 6" id="KW-0863">Zinc-finger</keyword>
<keyword evidence="5 6" id="KW-0687">Ribonucleoprotein</keyword>
<dbReference type="GO" id="GO:0005840">
    <property type="term" value="C:ribosome"/>
    <property type="evidence" value="ECO:0007669"/>
    <property type="project" value="UniProtKB-KW"/>
</dbReference>
<feature type="binding site" evidence="6">
    <location>
        <position position="29"/>
    </location>
    <ligand>
        <name>Zn(2+)</name>
        <dbReference type="ChEBI" id="CHEBI:29105"/>
    </ligand>
</feature>
<dbReference type="GeneID" id="55584193"/>
<comment type="cofactor">
    <cofactor evidence="6">
        <name>Zn(2+)</name>
        <dbReference type="ChEBI" id="CHEBI:29105"/>
    </cofactor>
    <text evidence="6">Binds 1 zinc ion per subunit.</text>
</comment>
<protein>
    <recommendedName>
        <fullName evidence="6">Small ribosomal subunit protein eS31</fullName>
    </recommendedName>
</protein>
<dbReference type="InterPro" id="IPR002906">
    <property type="entry name" value="Ribosomal_eS31"/>
</dbReference>
<feature type="region of interest" description="Disordered" evidence="7">
    <location>
        <begin position="52"/>
        <end position="73"/>
    </location>
</feature>